<dbReference type="SUPFAM" id="SSF50475">
    <property type="entry name" value="FMN-binding split barrel"/>
    <property type="match status" value="1"/>
</dbReference>
<dbReference type="OrthoDB" id="4772335at2"/>
<name>A0A510J8A8_9FUSO</name>
<dbReference type="Gene3D" id="2.30.110.10">
    <property type="entry name" value="Electron Transport, Fmn-binding Protein, Chain A"/>
    <property type="match status" value="1"/>
</dbReference>
<dbReference type="InterPro" id="IPR012349">
    <property type="entry name" value="Split_barrel_FMN-bd"/>
</dbReference>
<dbReference type="RefSeq" id="WP_006808066.1">
    <property type="nucleotide sequence ID" value="NZ_AP019822.1"/>
</dbReference>
<proteinExistence type="predicted"/>
<protein>
    <submittedName>
        <fullName evidence="1">Uncharacterized protein</fullName>
    </submittedName>
</protein>
<accession>A0A510J8A8</accession>
<reference evidence="1 2" key="1">
    <citation type="submission" date="2019-07" db="EMBL/GenBank/DDBJ databases">
        <title>Complete Genome Sequence of Leptotrichia goodfellowii Strain JCM 16774.</title>
        <authorList>
            <person name="Watanabe S."/>
            <person name="Cui L."/>
        </authorList>
    </citation>
    <scope>NUCLEOTIDE SEQUENCE [LARGE SCALE GENOMIC DNA]</scope>
    <source>
        <strain evidence="1 2">JCM16774</strain>
    </source>
</reference>
<dbReference type="KEGG" id="lgo:JCM16774_0454"/>
<evidence type="ECO:0000313" key="2">
    <source>
        <dbReference type="Proteomes" id="UP000321606"/>
    </source>
</evidence>
<gene>
    <name evidence="1" type="ORF">JCM16774_0454</name>
</gene>
<sequence length="151" mass="18254">MKEFDEKCNFLFEQLGKGKKMVLSTSSDDRVTSRMMCIGIIDNQFYFQTDRNFRKYEQLKVNPNVALCFENIQIEGICKETGKPLENEKFCNLYKEVFRNSYENYSSLENERLFIINPVYIQKWIYENGEPYLEKFDFVKNTYKKEKYIQK</sequence>
<dbReference type="EMBL" id="AP019822">
    <property type="protein sequence ID" value="BBM35529.1"/>
    <property type="molecule type" value="Genomic_DNA"/>
</dbReference>
<dbReference type="Proteomes" id="UP000321606">
    <property type="component" value="Chromosome"/>
</dbReference>
<organism evidence="1 2">
    <name type="scientific">Pseudoleptotrichia goodfellowii</name>
    <dbReference type="NCBI Taxonomy" id="157692"/>
    <lineage>
        <taxon>Bacteria</taxon>
        <taxon>Fusobacteriati</taxon>
        <taxon>Fusobacteriota</taxon>
        <taxon>Fusobacteriia</taxon>
        <taxon>Fusobacteriales</taxon>
        <taxon>Leptotrichiaceae</taxon>
        <taxon>Pseudoleptotrichia</taxon>
    </lineage>
</organism>
<dbReference type="STRING" id="714315.GCA_000516535_00457"/>
<dbReference type="AlphaFoldDB" id="A0A510J8A8"/>
<evidence type="ECO:0000313" key="1">
    <source>
        <dbReference type="EMBL" id="BBM35529.1"/>
    </source>
</evidence>